<sequence length="62" mass="6711">MNVLKFIALGAVVAYGVSYLTKRDENGRSIVDDVLDKAPDLANNLKKYGEDALASVKQKVQG</sequence>
<organism evidence="1 2">
    <name type="scientific">Mucilaginibacter limnophilus</name>
    <dbReference type="NCBI Taxonomy" id="1932778"/>
    <lineage>
        <taxon>Bacteria</taxon>
        <taxon>Pseudomonadati</taxon>
        <taxon>Bacteroidota</taxon>
        <taxon>Sphingobacteriia</taxon>
        <taxon>Sphingobacteriales</taxon>
        <taxon>Sphingobacteriaceae</taxon>
        <taxon>Mucilaginibacter</taxon>
    </lineage>
</organism>
<name>A0A3S2X097_9SPHI</name>
<proteinExistence type="predicted"/>
<keyword evidence="2" id="KW-1185">Reference proteome</keyword>
<dbReference type="RefSeq" id="WP_127702779.1">
    <property type="nucleotide sequence ID" value="NZ_SACK01000001.1"/>
</dbReference>
<dbReference type="EMBL" id="SACK01000001">
    <property type="protein sequence ID" value="RVU02403.1"/>
    <property type="molecule type" value="Genomic_DNA"/>
</dbReference>
<gene>
    <name evidence="1" type="ORF">EOD41_00225</name>
</gene>
<comment type="caution">
    <text evidence="1">The sequence shown here is derived from an EMBL/GenBank/DDBJ whole genome shotgun (WGS) entry which is preliminary data.</text>
</comment>
<dbReference type="OrthoDB" id="798795at2"/>
<dbReference type="Proteomes" id="UP000282759">
    <property type="component" value="Unassembled WGS sequence"/>
</dbReference>
<protein>
    <submittedName>
        <fullName evidence="1">YtxH domain-containing protein</fullName>
    </submittedName>
</protein>
<accession>A0A3S2X097</accession>
<dbReference type="AlphaFoldDB" id="A0A3S2X097"/>
<reference evidence="1 2" key="1">
    <citation type="submission" date="2019-01" db="EMBL/GenBank/DDBJ databases">
        <authorList>
            <person name="Chen W.-M."/>
        </authorList>
    </citation>
    <scope>NUCLEOTIDE SEQUENCE [LARGE SCALE GENOMIC DNA]</scope>
    <source>
        <strain evidence="1 2">YBJ-36</strain>
    </source>
</reference>
<evidence type="ECO:0000313" key="1">
    <source>
        <dbReference type="EMBL" id="RVU02403.1"/>
    </source>
</evidence>
<evidence type="ECO:0000313" key="2">
    <source>
        <dbReference type="Proteomes" id="UP000282759"/>
    </source>
</evidence>